<evidence type="ECO:0000313" key="2">
    <source>
        <dbReference type="EMBL" id="MCI2283713.1"/>
    </source>
</evidence>
<dbReference type="RefSeq" id="WP_242285862.1">
    <property type="nucleotide sequence ID" value="NZ_JAKKSL010000002.1"/>
</dbReference>
<protein>
    <submittedName>
        <fullName evidence="2">DUF411 domain-containing protein</fullName>
    </submittedName>
</protein>
<dbReference type="Proteomes" id="UP001139646">
    <property type="component" value="Unassembled WGS sequence"/>
</dbReference>
<feature type="chain" id="PRO_5046780378" evidence="1">
    <location>
        <begin position="24"/>
        <end position="172"/>
    </location>
</feature>
<keyword evidence="1" id="KW-0732">Signal</keyword>
<proteinExistence type="predicted"/>
<evidence type="ECO:0000313" key="3">
    <source>
        <dbReference type="Proteomes" id="UP001139646"/>
    </source>
</evidence>
<feature type="signal peptide" evidence="1">
    <location>
        <begin position="1"/>
        <end position="23"/>
    </location>
</feature>
<name>A0ABS9X0D5_9GAMM</name>
<dbReference type="Pfam" id="PF04214">
    <property type="entry name" value="DUF411"/>
    <property type="match status" value="1"/>
</dbReference>
<dbReference type="InterPro" id="IPR007332">
    <property type="entry name" value="DUF411"/>
</dbReference>
<reference evidence="2" key="1">
    <citation type="submission" date="2022-01" db="EMBL/GenBank/DDBJ databases">
        <title>Colwellia maritima, isolated from seawater.</title>
        <authorList>
            <person name="Kristyanto S."/>
            <person name="Jung J."/>
            <person name="Jeon C.O."/>
        </authorList>
    </citation>
    <scope>NUCLEOTIDE SEQUENCE</scope>
    <source>
        <strain evidence="2">MSW7</strain>
    </source>
</reference>
<dbReference type="EMBL" id="JAKKSL010000002">
    <property type="protein sequence ID" value="MCI2283713.1"/>
    <property type="molecule type" value="Genomic_DNA"/>
</dbReference>
<keyword evidence="3" id="KW-1185">Reference proteome</keyword>
<comment type="caution">
    <text evidence="2">The sequence shown here is derived from an EMBL/GenBank/DDBJ whole genome shotgun (WGS) entry which is preliminary data.</text>
</comment>
<evidence type="ECO:0000256" key="1">
    <source>
        <dbReference type="SAM" id="SignalP"/>
    </source>
</evidence>
<dbReference type="PROSITE" id="PS51257">
    <property type="entry name" value="PROKAR_LIPOPROTEIN"/>
    <property type="match status" value="1"/>
</dbReference>
<accession>A0ABS9X0D5</accession>
<gene>
    <name evidence="2" type="ORF">L3081_10295</name>
</gene>
<sequence length="172" mass="19429">MFPNKYILKIIATLFVVTLIASCSDNDVVRAELNNTKVQPISLDVYKSPTCGCCKKWISHIDDNGFQSKVHDRNDISSIKEKRGIQPRYRSCHTAISKDGYAFEGHVPAKFIQQFLNEKHDDTVIGLSVPAMPLGSPGMEMGDKFQPYKVLLLKSDGSYEIYSNVQSYEEQF</sequence>
<organism evidence="2 3">
    <name type="scientific">Colwellia maritima</name>
    <dbReference type="NCBI Taxonomy" id="2912588"/>
    <lineage>
        <taxon>Bacteria</taxon>
        <taxon>Pseudomonadati</taxon>
        <taxon>Pseudomonadota</taxon>
        <taxon>Gammaproteobacteria</taxon>
        <taxon>Alteromonadales</taxon>
        <taxon>Colwelliaceae</taxon>
        <taxon>Colwellia</taxon>
    </lineage>
</organism>